<keyword evidence="4" id="KW-1185">Reference proteome</keyword>
<evidence type="ECO:0000313" key="3">
    <source>
        <dbReference type="EMBL" id="CAF3623939.1"/>
    </source>
</evidence>
<dbReference type="PANTHER" id="PTHR21468:SF1">
    <property type="entry name" value="COILED-COIL DOMAIN-CONTAINING PROTEIN 83"/>
    <property type="match status" value="1"/>
</dbReference>
<dbReference type="InterPro" id="IPR026702">
    <property type="entry name" value="CCDC83"/>
</dbReference>
<dbReference type="OrthoDB" id="10005859at2759"/>
<keyword evidence="1" id="KW-0175">Coiled coil</keyword>
<evidence type="ECO:0000313" key="2">
    <source>
        <dbReference type="EMBL" id="CAF0836720.1"/>
    </source>
</evidence>
<dbReference type="EMBL" id="CAJNOQ010000769">
    <property type="protein sequence ID" value="CAF0836720.1"/>
    <property type="molecule type" value="Genomic_DNA"/>
</dbReference>
<dbReference type="PANTHER" id="PTHR21468">
    <property type="entry name" value="HSD9"/>
    <property type="match status" value="1"/>
</dbReference>
<sequence>MADKKKKGGGKKGKKKKGGENVYEALLAYKISVIDKELEEWRYKIYQIEEDNEQLNGRDAVLREECATSMKKLVTNALQFDKENISYPTVHATLHDKVEAAKHEEAGIKEIHDQMLQVEIEIFKVRSQIKHFLKYRDYTRIEELKAIQALEKELAYMIDNYSVLSKYFEKSTKDERSQITKLTDEKIEQKRKTVSERVALGLDRYTKKMLSENEYMRKEIATRKQELRELEDYLFDLEQKNIDMSEKLNIAHRTDTVTYVNTFMTEFNDDMITNFDRDSSLEVDLGQLSLRSNQEHHTFNKVLDNILENTTDLTNEEETIVSPTTTLCLEGTRMHMIPPPQLSEEEDKFSEFNPPTWIDTPHIKQALSRMTV</sequence>
<gene>
    <name evidence="2" type="ORF">GPM918_LOCUS5346</name>
    <name evidence="3" type="ORF">SRO942_LOCUS5346</name>
</gene>
<dbReference type="AlphaFoldDB" id="A0A813V6M0"/>
<dbReference type="EMBL" id="CAJOBC010000769">
    <property type="protein sequence ID" value="CAF3623939.1"/>
    <property type="molecule type" value="Genomic_DNA"/>
</dbReference>
<evidence type="ECO:0000256" key="1">
    <source>
        <dbReference type="SAM" id="Coils"/>
    </source>
</evidence>
<evidence type="ECO:0000313" key="4">
    <source>
        <dbReference type="Proteomes" id="UP000663829"/>
    </source>
</evidence>
<protein>
    <submittedName>
        <fullName evidence="2">Uncharacterized protein</fullName>
    </submittedName>
</protein>
<dbReference type="Proteomes" id="UP000681722">
    <property type="component" value="Unassembled WGS sequence"/>
</dbReference>
<reference evidence="2" key="1">
    <citation type="submission" date="2021-02" db="EMBL/GenBank/DDBJ databases">
        <authorList>
            <person name="Nowell W R."/>
        </authorList>
    </citation>
    <scope>NUCLEOTIDE SEQUENCE</scope>
</reference>
<accession>A0A813V6M0</accession>
<feature type="coiled-coil region" evidence="1">
    <location>
        <begin position="220"/>
        <end position="247"/>
    </location>
</feature>
<name>A0A813V6M0_9BILA</name>
<comment type="caution">
    <text evidence="2">The sequence shown here is derived from an EMBL/GenBank/DDBJ whole genome shotgun (WGS) entry which is preliminary data.</text>
</comment>
<dbReference type="Proteomes" id="UP000663829">
    <property type="component" value="Unassembled WGS sequence"/>
</dbReference>
<organism evidence="2 4">
    <name type="scientific">Didymodactylos carnosus</name>
    <dbReference type="NCBI Taxonomy" id="1234261"/>
    <lineage>
        <taxon>Eukaryota</taxon>
        <taxon>Metazoa</taxon>
        <taxon>Spiralia</taxon>
        <taxon>Gnathifera</taxon>
        <taxon>Rotifera</taxon>
        <taxon>Eurotatoria</taxon>
        <taxon>Bdelloidea</taxon>
        <taxon>Philodinida</taxon>
        <taxon>Philodinidae</taxon>
        <taxon>Didymodactylos</taxon>
    </lineage>
</organism>
<proteinExistence type="predicted"/>